<comment type="cofactor">
    <cofactor evidence="1">
        <name>Mg(2+)</name>
        <dbReference type="ChEBI" id="CHEBI:18420"/>
    </cofactor>
</comment>
<dbReference type="RefSeq" id="WP_101672985.1">
    <property type="nucleotide sequence ID" value="NZ_PKGO01000011.1"/>
</dbReference>
<dbReference type="AlphaFoldDB" id="A0A2I1IEC9"/>
<dbReference type="PROSITE" id="PS00893">
    <property type="entry name" value="NUDIX_BOX"/>
    <property type="match status" value="1"/>
</dbReference>
<dbReference type="PANTHER" id="PTHR43046">
    <property type="entry name" value="GDP-MANNOSE MANNOSYL HYDROLASE"/>
    <property type="match status" value="1"/>
</dbReference>
<evidence type="ECO:0000313" key="4">
    <source>
        <dbReference type="EMBL" id="PKY69486.1"/>
    </source>
</evidence>
<dbReference type="SUPFAM" id="SSF55811">
    <property type="entry name" value="Nudix"/>
    <property type="match status" value="1"/>
</dbReference>
<proteinExistence type="predicted"/>
<sequence length="158" mass="17354">MSKSPKQSPKSVVVAAVCLIHPDRPELLMVRKKGTSSFMLPGGKIESDEEPLATAVREIAEELHLDLNPDRLDLLGSWTTDAANEPDTHVTGTVFAYRGTPDGLNVQEPRFFNEIDQAEWFPIADLPQDTAERSFAPLTRNHVIPELLARGLAAGQVN</sequence>
<keyword evidence="2" id="KW-0378">Hydrolase</keyword>
<dbReference type="InterPro" id="IPR015797">
    <property type="entry name" value="NUDIX_hydrolase-like_dom_sf"/>
</dbReference>
<evidence type="ECO:0000313" key="5">
    <source>
        <dbReference type="Proteomes" id="UP000242755"/>
    </source>
</evidence>
<dbReference type="CDD" id="cd04690">
    <property type="entry name" value="NUDIX_Hydrolase"/>
    <property type="match status" value="1"/>
</dbReference>
<dbReference type="Gene3D" id="3.90.79.10">
    <property type="entry name" value="Nucleoside Triphosphate Pyrophosphohydrolase"/>
    <property type="match status" value="1"/>
</dbReference>
<evidence type="ECO:0000256" key="2">
    <source>
        <dbReference type="ARBA" id="ARBA00022801"/>
    </source>
</evidence>
<dbReference type="InterPro" id="IPR020084">
    <property type="entry name" value="NUDIX_hydrolase_CS"/>
</dbReference>
<comment type="caution">
    <text evidence="4">The sequence shown here is derived from an EMBL/GenBank/DDBJ whole genome shotgun (WGS) entry which is preliminary data.</text>
</comment>
<dbReference type="PROSITE" id="PS51462">
    <property type="entry name" value="NUDIX"/>
    <property type="match status" value="1"/>
</dbReference>
<dbReference type="InterPro" id="IPR000086">
    <property type="entry name" value="NUDIX_hydrolase_dom"/>
</dbReference>
<dbReference type="PANTHER" id="PTHR43046:SF2">
    <property type="entry name" value="8-OXO-DGTP DIPHOSPHATASE-RELATED"/>
    <property type="match status" value="1"/>
</dbReference>
<dbReference type="EMBL" id="PKGO01000011">
    <property type="protein sequence ID" value="PKY69486.1"/>
    <property type="molecule type" value="Genomic_DNA"/>
</dbReference>
<evidence type="ECO:0000259" key="3">
    <source>
        <dbReference type="PROSITE" id="PS51462"/>
    </source>
</evidence>
<protein>
    <submittedName>
        <fullName evidence="4">DNA mismatch repair protein MutT</fullName>
    </submittedName>
</protein>
<name>A0A2I1IEC9_9MICO</name>
<organism evidence="4 5">
    <name type="scientific">Brevibacterium ravenspurgense</name>
    <dbReference type="NCBI Taxonomy" id="479117"/>
    <lineage>
        <taxon>Bacteria</taxon>
        <taxon>Bacillati</taxon>
        <taxon>Actinomycetota</taxon>
        <taxon>Actinomycetes</taxon>
        <taxon>Micrococcales</taxon>
        <taxon>Brevibacteriaceae</taxon>
        <taxon>Brevibacterium</taxon>
    </lineage>
</organism>
<dbReference type="Proteomes" id="UP000242755">
    <property type="component" value="Unassembled WGS sequence"/>
</dbReference>
<gene>
    <name evidence="4" type="ORF">CYJ40_10175</name>
</gene>
<dbReference type="Pfam" id="PF00293">
    <property type="entry name" value="NUDIX"/>
    <property type="match status" value="1"/>
</dbReference>
<evidence type="ECO:0000256" key="1">
    <source>
        <dbReference type="ARBA" id="ARBA00001946"/>
    </source>
</evidence>
<feature type="domain" description="Nudix hydrolase" evidence="3">
    <location>
        <begin position="10"/>
        <end position="143"/>
    </location>
</feature>
<reference evidence="4 5" key="1">
    <citation type="submission" date="2017-12" db="EMBL/GenBank/DDBJ databases">
        <title>Phylogenetic diversity of female urinary microbiome.</title>
        <authorList>
            <person name="Thomas-White K."/>
            <person name="Wolfe A.J."/>
        </authorList>
    </citation>
    <scope>NUCLEOTIDE SEQUENCE [LARGE SCALE GENOMIC DNA]</scope>
    <source>
        <strain evidence="4 5">UMB0426</strain>
    </source>
</reference>
<dbReference type="GO" id="GO:0016787">
    <property type="term" value="F:hydrolase activity"/>
    <property type="evidence" value="ECO:0007669"/>
    <property type="project" value="UniProtKB-KW"/>
</dbReference>
<dbReference type="STRING" id="1176165.GCA_001584405_01682"/>
<accession>A0A2I1IEC9</accession>